<keyword evidence="1" id="KW-0175">Coiled coil</keyword>
<feature type="region of interest" description="Disordered" evidence="2">
    <location>
        <begin position="232"/>
        <end position="264"/>
    </location>
</feature>
<dbReference type="Proteomes" id="UP000187209">
    <property type="component" value="Unassembled WGS sequence"/>
</dbReference>
<feature type="coiled-coil region" evidence="1">
    <location>
        <begin position="68"/>
        <end position="130"/>
    </location>
</feature>
<comment type="caution">
    <text evidence="3">The sequence shown here is derived from an EMBL/GenBank/DDBJ whole genome shotgun (WGS) entry which is preliminary data.</text>
</comment>
<organism evidence="3 4">
    <name type="scientific">Stentor coeruleus</name>
    <dbReference type="NCBI Taxonomy" id="5963"/>
    <lineage>
        <taxon>Eukaryota</taxon>
        <taxon>Sar</taxon>
        <taxon>Alveolata</taxon>
        <taxon>Ciliophora</taxon>
        <taxon>Postciliodesmatophora</taxon>
        <taxon>Heterotrichea</taxon>
        <taxon>Heterotrichida</taxon>
        <taxon>Stentoridae</taxon>
        <taxon>Stentor</taxon>
    </lineage>
</organism>
<name>A0A1R2ATG6_9CILI</name>
<keyword evidence="4" id="KW-1185">Reference proteome</keyword>
<dbReference type="AlphaFoldDB" id="A0A1R2ATG6"/>
<accession>A0A1R2ATG6</accession>
<evidence type="ECO:0000313" key="3">
    <source>
        <dbReference type="EMBL" id="OMJ67772.1"/>
    </source>
</evidence>
<proteinExistence type="predicted"/>
<reference evidence="3 4" key="1">
    <citation type="submission" date="2016-11" db="EMBL/GenBank/DDBJ databases">
        <title>The macronuclear genome of Stentor coeruleus: a giant cell with tiny introns.</title>
        <authorList>
            <person name="Slabodnick M."/>
            <person name="Ruby J.G."/>
            <person name="Reiff S.B."/>
            <person name="Swart E.C."/>
            <person name="Gosai S."/>
            <person name="Prabakaran S."/>
            <person name="Witkowska E."/>
            <person name="Larue G.E."/>
            <person name="Fisher S."/>
            <person name="Freeman R.M."/>
            <person name="Gunawardena J."/>
            <person name="Chu W."/>
            <person name="Stover N.A."/>
            <person name="Gregory B.D."/>
            <person name="Nowacki M."/>
            <person name="Derisi J."/>
            <person name="Roy S.W."/>
            <person name="Marshall W.F."/>
            <person name="Sood P."/>
        </authorList>
    </citation>
    <scope>NUCLEOTIDE SEQUENCE [LARGE SCALE GENOMIC DNA]</scope>
    <source>
        <strain evidence="3">WM001</strain>
    </source>
</reference>
<dbReference type="EMBL" id="MPUH01001438">
    <property type="protein sequence ID" value="OMJ67772.1"/>
    <property type="molecule type" value="Genomic_DNA"/>
</dbReference>
<protein>
    <submittedName>
        <fullName evidence="3">Uncharacterized protein</fullName>
    </submittedName>
</protein>
<gene>
    <name evidence="3" type="ORF">SteCoe_34970</name>
</gene>
<evidence type="ECO:0000256" key="1">
    <source>
        <dbReference type="SAM" id="Coils"/>
    </source>
</evidence>
<evidence type="ECO:0000313" key="4">
    <source>
        <dbReference type="Proteomes" id="UP000187209"/>
    </source>
</evidence>
<evidence type="ECO:0000256" key="2">
    <source>
        <dbReference type="SAM" id="MobiDB-lite"/>
    </source>
</evidence>
<sequence length="264" mass="31000">MDDAQRSQSYKDLFSKAYIENSILETEEITMQEQQILEELDADEVFENLKDLLDSLLQFKKSVRTNENHDVFDALKQYENSFKSLEEEFSILENENLNLKSSNHEYQEKIETLEKTTSSLSQRMADLEKSLKERDLELARIKSPNKKDLHMSFRQNSKILKLEDHLEDFKNNQDDIQKPKGFTTPHKRLTSFANFKAPESLQKCQTIKSVKFEYFVNTTKDIDRTMNIKIHNKNIPSDSHEPKIVKKTHTRSTSDVQLSFKKPS</sequence>